<evidence type="ECO:0000256" key="2">
    <source>
        <dbReference type="ARBA" id="ARBA00022553"/>
    </source>
</evidence>
<dbReference type="SMART" id="SM00353">
    <property type="entry name" value="HLH"/>
    <property type="match status" value="1"/>
</dbReference>
<dbReference type="OrthoDB" id="6022628at2759"/>
<protein>
    <submittedName>
        <fullName evidence="11">Carbohydrate-responsive element-binding protein isoform X1</fullName>
    </submittedName>
</protein>
<dbReference type="InterPro" id="IPR036638">
    <property type="entry name" value="HLH_DNA-bd_sf"/>
</dbReference>
<sequence length="841" mass="93360">MAGAQAVGESDSGSDSGSQVIHSGHFMVSCPHNDAREPDPRSIDPTLTRLFECMSLAYSGNLVSPKWKNFKGLRLLCREKIRLNNAIWRAWYIQYVEKRKNPVCGFVTPLEGSEADAHRKPEAVVLEGNYWKRQIEVVMKEYHKWRIYYKKRLRKPSKEDDILEQGDVLWQSAEKWCSQLFCAGVPMVEENEEEDRMQLFDLDCFLSDISDTLFTMTQGVCDPPTISDYDYAGNADMIQPDLTQLQPNLDEFMDIPDIFSMHRPVTSQSHLCYPEHLCFPSIAENPYSSPLPSVYNEAPILSNEHLQTSNNCSPRLDLEGPTGSFLAPDFPSSTLPLDSAAYTHESLCLDSKQKPLLHYGSPSECLNMATFDSSPFPHDMGPLPNVTMSGPAPLYPLVSVPRYPGTAATSSVIAHTAAQPATSTPCFNQQAVGLAYSMDFLATGYPPSPSTQRPLTVQQNCVRFAVPKVQPLSSGGCRPRTKPGTAKSKKPGVMPAVSDCLPQLLMNAKPEPELESTAHTHAMIPGSSDSPKGGISDFPSSYAPRMAQQMLLNPLLSPGSNPSNSIPFPLTGAPNTPSQPDSLLVPKAEQLSPSSACANERQNCGKTSPVTAVGLIPEHRHSHSTSSRGRPESRKMENRRITHISAEQKRRFNIKLGFDTLHSLVTTLSSQPSIKVSKATTLQKTADYISKLQQERAQMQDEVQRLREEIEELNVTINLCQQQLPATGVPITRQRFDQMRKMFDDYIQSRTLQNWKFWVFSIIIRPLFESFNGIVSTASIDDLSRTSLDWLEQYCSLPALRPAVLSSLRQLSTSTSILSDPTLVPEQATQAVTRANLNSFC</sequence>
<dbReference type="GO" id="GO:0046983">
    <property type="term" value="F:protein dimerization activity"/>
    <property type="evidence" value="ECO:0007669"/>
    <property type="project" value="InterPro"/>
</dbReference>
<evidence type="ECO:0000313" key="10">
    <source>
        <dbReference type="Proteomes" id="UP000515159"/>
    </source>
</evidence>
<dbReference type="CDD" id="cd21771">
    <property type="entry name" value="NES2-NLS_ChREBP"/>
    <property type="match status" value="1"/>
</dbReference>
<keyword evidence="4" id="KW-0238">DNA-binding</keyword>
<dbReference type="InterPro" id="IPR011598">
    <property type="entry name" value="bHLH_dom"/>
</dbReference>
<dbReference type="PANTHER" id="PTHR15741:SF14">
    <property type="entry name" value="CARBOHYDRATE-RESPONSIVE ELEMENT-BINDING PROTEIN"/>
    <property type="match status" value="1"/>
</dbReference>
<feature type="domain" description="BHLH" evidence="9">
    <location>
        <begin position="638"/>
        <end position="692"/>
    </location>
</feature>
<dbReference type="GO" id="GO:0000978">
    <property type="term" value="F:RNA polymerase II cis-regulatory region sequence-specific DNA binding"/>
    <property type="evidence" value="ECO:0007669"/>
    <property type="project" value="TreeGrafter"/>
</dbReference>
<organism evidence="10 11">
    <name type="scientific">Geotrypetes seraphini</name>
    <name type="common">Gaboon caecilian</name>
    <name type="synonym">Caecilia seraphini</name>
    <dbReference type="NCBI Taxonomy" id="260995"/>
    <lineage>
        <taxon>Eukaryota</taxon>
        <taxon>Metazoa</taxon>
        <taxon>Chordata</taxon>
        <taxon>Craniata</taxon>
        <taxon>Vertebrata</taxon>
        <taxon>Euteleostomi</taxon>
        <taxon>Amphibia</taxon>
        <taxon>Gymnophiona</taxon>
        <taxon>Geotrypetes</taxon>
    </lineage>
</organism>
<accession>A0A6P8PQG2</accession>
<proteinExistence type="predicted"/>
<dbReference type="GeneID" id="117349015"/>
<keyword evidence="3" id="KW-0805">Transcription regulation</keyword>
<feature type="region of interest" description="Disordered" evidence="8">
    <location>
        <begin position="553"/>
        <end position="583"/>
    </location>
</feature>
<evidence type="ECO:0000256" key="1">
    <source>
        <dbReference type="ARBA" id="ARBA00004123"/>
    </source>
</evidence>
<evidence type="ECO:0000256" key="4">
    <source>
        <dbReference type="ARBA" id="ARBA00023125"/>
    </source>
</evidence>
<dbReference type="InterPro" id="IPR052207">
    <property type="entry name" value="Max-like/E-box_TFs"/>
</dbReference>
<dbReference type="GO" id="GO:0000981">
    <property type="term" value="F:DNA-binding transcription factor activity, RNA polymerase II-specific"/>
    <property type="evidence" value="ECO:0007669"/>
    <property type="project" value="TreeGrafter"/>
</dbReference>
<feature type="coiled-coil region" evidence="7">
    <location>
        <begin position="682"/>
        <end position="723"/>
    </location>
</feature>
<dbReference type="CDD" id="cd19689">
    <property type="entry name" value="bHLHzip_MLXIPL"/>
    <property type="match status" value="1"/>
</dbReference>
<keyword evidence="6" id="KW-0539">Nucleus</keyword>
<gene>
    <name evidence="11" type="primary">MLXIPL</name>
</gene>
<dbReference type="CTD" id="51085"/>
<keyword evidence="10" id="KW-1185">Reference proteome</keyword>
<dbReference type="PROSITE" id="PS50888">
    <property type="entry name" value="BHLH"/>
    <property type="match status" value="1"/>
</dbReference>
<evidence type="ECO:0000313" key="11">
    <source>
        <dbReference type="RefSeq" id="XP_033777746.1"/>
    </source>
</evidence>
<dbReference type="SUPFAM" id="SSF47459">
    <property type="entry name" value="HLH, helix-loop-helix DNA-binding domain"/>
    <property type="match status" value="1"/>
</dbReference>
<dbReference type="InParanoid" id="A0A6P8PQG2"/>
<dbReference type="FunFam" id="4.10.280.10:FF:000028">
    <property type="entry name" value="MLX interacting protein like"/>
    <property type="match status" value="1"/>
</dbReference>
<keyword evidence="7" id="KW-0175">Coiled coil</keyword>
<dbReference type="Proteomes" id="UP000515159">
    <property type="component" value="Chromosome 15"/>
</dbReference>
<feature type="region of interest" description="Disordered" evidence="8">
    <location>
        <begin position="472"/>
        <end position="494"/>
    </location>
</feature>
<comment type="subcellular location">
    <subcellularLocation>
        <location evidence="1">Nucleus</location>
    </subcellularLocation>
</comment>
<feature type="compositionally biased region" description="Low complexity" evidence="8">
    <location>
        <begin position="553"/>
        <end position="567"/>
    </location>
</feature>
<keyword evidence="2" id="KW-0597">Phosphoprotein</keyword>
<dbReference type="AlphaFoldDB" id="A0A6P8PQG2"/>
<reference evidence="11" key="1">
    <citation type="submission" date="2025-08" db="UniProtKB">
        <authorList>
            <consortium name="RefSeq"/>
        </authorList>
    </citation>
    <scope>IDENTIFICATION</scope>
</reference>
<name>A0A6P8PQG2_GEOSA</name>
<keyword evidence="5" id="KW-0804">Transcription</keyword>
<dbReference type="GO" id="GO:0005634">
    <property type="term" value="C:nucleus"/>
    <property type="evidence" value="ECO:0007669"/>
    <property type="project" value="UniProtKB-SubCell"/>
</dbReference>
<evidence type="ECO:0000256" key="8">
    <source>
        <dbReference type="SAM" id="MobiDB-lite"/>
    </source>
</evidence>
<dbReference type="KEGG" id="gsh:117349015"/>
<feature type="region of interest" description="Disordered" evidence="8">
    <location>
        <begin position="514"/>
        <end position="541"/>
    </location>
</feature>
<evidence type="ECO:0000256" key="6">
    <source>
        <dbReference type="ARBA" id="ARBA00023242"/>
    </source>
</evidence>
<dbReference type="Pfam" id="PF00010">
    <property type="entry name" value="HLH"/>
    <property type="match status" value="1"/>
</dbReference>
<dbReference type="Gene3D" id="4.10.280.10">
    <property type="entry name" value="Helix-loop-helix DNA-binding domain"/>
    <property type="match status" value="1"/>
</dbReference>
<evidence type="ECO:0000256" key="5">
    <source>
        <dbReference type="ARBA" id="ARBA00023163"/>
    </source>
</evidence>
<evidence type="ECO:0000256" key="7">
    <source>
        <dbReference type="SAM" id="Coils"/>
    </source>
</evidence>
<evidence type="ECO:0000259" key="9">
    <source>
        <dbReference type="PROSITE" id="PS50888"/>
    </source>
</evidence>
<dbReference type="FunCoup" id="A0A6P8PQG2">
    <property type="interactions" value="1533"/>
</dbReference>
<evidence type="ECO:0000256" key="3">
    <source>
        <dbReference type="ARBA" id="ARBA00023015"/>
    </source>
</evidence>
<dbReference type="RefSeq" id="XP_033777746.1">
    <property type="nucleotide sequence ID" value="XM_033921855.1"/>
</dbReference>
<dbReference type="PANTHER" id="PTHR15741">
    <property type="entry name" value="BASIC HELIX-LOOP-HELIX ZIP TRANSCRIPTION FACTOR"/>
    <property type="match status" value="1"/>
</dbReference>